<dbReference type="AlphaFoldDB" id="A0A9W7YCI4"/>
<protein>
    <submittedName>
        <fullName evidence="2">Uncharacterized protein</fullName>
    </submittedName>
</protein>
<feature type="compositionally biased region" description="Basic and acidic residues" evidence="1">
    <location>
        <begin position="76"/>
        <end position="92"/>
    </location>
</feature>
<proteinExistence type="predicted"/>
<dbReference type="EMBL" id="JANBOI010000410">
    <property type="protein sequence ID" value="KAJ1730764.1"/>
    <property type="molecule type" value="Genomic_DNA"/>
</dbReference>
<dbReference type="InterPro" id="IPR011993">
    <property type="entry name" value="PH-like_dom_sf"/>
</dbReference>
<dbReference type="Gene3D" id="2.30.29.30">
    <property type="entry name" value="Pleckstrin-homology domain (PH domain)/Phosphotyrosine-binding domain (PTB)"/>
    <property type="match status" value="1"/>
</dbReference>
<dbReference type="OrthoDB" id="2162691at2759"/>
<name>A0A9W7YCI4_9FUNG</name>
<sequence length="316" mass="33715">MSAETAAASDFACSLDHAQIRWYGRVYICSAWLCFAGSGISLSGGGGMRGCSQGGQPAGQAWRSELQLPLAAVREGQADSERSGGRRSEWRRSVGSYPFPTQLSVVAADTDRHGQSGGGGQASRKLVHRAAVKIAFCDVTRISKELTLGVCPNAVTVSTDRRQFIFTDLVRRDRAYHHMTERWAAAKAALADHRCRAPPPPPPPPKQEEARIRCTRAVPPARVRQRPERSWPASAALHAPTADGSSSSNAQVSSCPHILAAIARHGHQHCAQPGPLGTFGTLAAFGVTSRLVGEAGCNTRFAIVSIVVFCLITTLV</sequence>
<evidence type="ECO:0000256" key="1">
    <source>
        <dbReference type="SAM" id="MobiDB-lite"/>
    </source>
</evidence>
<reference evidence="2" key="1">
    <citation type="submission" date="2022-07" db="EMBL/GenBank/DDBJ databases">
        <title>Phylogenomic reconstructions and comparative analyses of Kickxellomycotina fungi.</title>
        <authorList>
            <person name="Reynolds N.K."/>
            <person name="Stajich J.E."/>
            <person name="Barry K."/>
            <person name="Grigoriev I.V."/>
            <person name="Crous P."/>
            <person name="Smith M.E."/>
        </authorList>
    </citation>
    <scope>NUCLEOTIDE SEQUENCE</scope>
    <source>
        <strain evidence="2">BCRC 34381</strain>
    </source>
</reference>
<comment type="caution">
    <text evidence="2">The sequence shown here is derived from an EMBL/GenBank/DDBJ whole genome shotgun (WGS) entry which is preliminary data.</text>
</comment>
<accession>A0A9W7YCI4</accession>
<feature type="region of interest" description="Disordered" evidence="1">
    <location>
        <begin position="220"/>
        <end position="249"/>
    </location>
</feature>
<keyword evidence="3" id="KW-1185">Reference proteome</keyword>
<dbReference type="Proteomes" id="UP001143981">
    <property type="component" value="Unassembled WGS sequence"/>
</dbReference>
<feature type="region of interest" description="Disordered" evidence="1">
    <location>
        <begin position="73"/>
        <end position="94"/>
    </location>
</feature>
<evidence type="ECO:0000313" key="2">
    <source>
        <dbReference type="EMBL" id="KAJ1730764.1"/>
    </source>
</evidence>
<organism evidence="2 3">
    <name type="scientific">Coemansia biformis</name>
    <dbReference type="NCBI Taxonomy" id="1286918"/>
    <lineage>
        <taxon>Eukaryota</taxon>
        <taxon>Fungi</taxon>
        <taxon>Fungi incertae sedis</taxon>
        <taxon>Zoopagomycota</taxon>
        <taxon>Kickxellomycotina</taxon>
        <taxon>Kickxellomycetes</taxon>
        <taxon>Kickxellales</taxon>
        <taxon>Kickxellaceae</taxon>
        <taxon>Coemansia</taxon>
    </lineage>
</organism>
<gene>
    <name evidence="2" type="ORF">LPJ61_002853</name>
</gene>
<evidence type="ECO:0000313" key="3">
    <source>
        <dbReference type="Proteomes" id="UP001143981"/>
    </source>
</evidence>